<feature type="chain" id="PRO_5021893611" evidence="2">
    <location>
        <begin position="19"/>
        <end position="144"/>
    </location>
</feature>
<keyword evidence="1" id="KW-1133">Transmembrane helix</keyword>
<keyword evidence="1" id="KW-0812">Transmembrane</keyword>
<evidence type="ECO:0000256" key="1">
    <source>
        <dbReference type="SAM" id="Phobius"/>
    </source>
</evidence>
<keyword evidence="1" id="KW-0472">Membrane</keyword>
<feature type="transmembrane region" description="Helical" evidence="1">
    <location>
        <begin position="73"/>
        <end position="92"/>
    </location>
</feature>
<protein>
    <submittedName>
        <fullName evidence="3">NADH dehydrogenase subunit 6</fullName>
    </submittedName>
</protein>
<sequence>MVLMLFGLLFLLSDHAMSSIISLMGIVLVYFYFSFSSSSSVWYGLVMVLVMLSGVLVIFTYMVSLIPNDKFELFNVFYGLLFTVLMIMIYNMDVLLGWDISFLSLKLWELDFMIYLMFGLGFLLLIMLFVIEIVGKFMGALRVE</sequence>
<keyword evidence="2" id="KW-0732">Signal</keyword>
<keyword evidence="3" id="KW-0496">Mitochondrion</keyword>
<evidence type="ECO:0000256" key="2">
    <source>
        <dbReference type="SAM" id="SignalP"/>
    </source>
</evidence>
<feature type="signal peptide" evidence="2">
    <location>
        <begin position="1"/>
        <end position="18"/>
    </location>
</feature>
<feature type="transmembrane region" description="Helical" evidence="1">
    <location>
        <begin position="112"/>
        <end position="134"/>
    </location>
</feature>
<name>A0A516IMB5_9ARAC</name>
<gene>
    <name evidence="3" type="primary">nad6</name>
</gene>
<reference evidence="3" key="1">
    <citation type="journal article" date="2019" name="BMC Genomics">
        <title>Arm-less mitochondrial tRNAs conserved for over 30 millions of years in spiders.</title>
        <authorList>
            <person name="Pons J."/>
            <person name="Bover P."/>
            <person name="Bidegaray-Batista L."/>
            <person name="Arnedo M."/>
        </authorList>
    </citation>
    <scope>NUCLEOTIDE SEQUENCE</scope>
    <source>
        <strain evidence="3">K352</strain>
    </source>
</reference>
<evidence type="ECO:0000313" key="3">
    <source>
        <dbReference type="EMBL" id="QDP17914.1"/>
    </source>
</evidence>
<dbReference type="EMBL" id="MN052923">
    <property type="protein sequence ID" value="QDP17914.1"/>
    <property type="molecule type" value="Genomic_DNA"/>
</dbReference>
<dbReference type="AlphaFoldDB" id="A0A516IMB5"/>
<organism evidence="3">
    <name type="scientific">Parachtes romandiolae</name>
    <dbReference type="NCBI Taxonomy" id="1110492"/>
    <lineage>
        <taxon>Eukaryota</taxon>
        <taxon>Metazoa</taxon>
        <taxon>Ecdysozoa</taxon>
        <taxon>Arthropoda</taxon>
        <taxon>Chelicerata</taxon>
        <taxon>Arachnida</taxon>
        <taxon>Araneae</taxon>
        <taxon>Araneomorphae</taxon>
        <taxon>Haplogynae</taxon>
        <taxon>Dysderoidea</taxon>
        <taxon>Dysderidae</taxon>
        <taxon>Parachtes</taxon>
    </lineage>
</organism>
<accession>A0A516IMB5</accession>
<feature type="transmembrane region" description="Helical" evidence="1">
    <location>
        <begin position="42"/>
        <end position="66"/>
    </location>
</feature>
<geneLocation type="mitochondrion" evidence="3"/>
<proteinExistence type="predicted"/>